<name>W4FZ51_APHAT</name>
<protein>
    <submittedName>
        <fullName evidence="1">Uncharacterized protein</fullName>
    </submittedName>
</protein>
<organism evidence="1">
    <name type="scientific">Aphanomyces astaci</name>
    <name type="common">Crayfish plague agent</name>
    <dbReference type="NCBI Taxonomy" id="112090"/>
    <lineage>
        <taxon>Eukaryota</taxon>
        <taxon>Sar</taxon>
        <taxon>Stramenopiles</taxon>
        <taxon>Oomycota</taxon>
        <taxon>Saprolegniomycetes</taxon>
        <taxon>Saprolegniales</taxon>
        <taxon>Verrucalvaceae</taxon>
        <taxon>Aphanomyces</taxon>
    </lineage>
</organism>
<dbReference type="AlphaFoldDB" id="W4FZ51"/>
<reference evidence="1" key="1">
    <citation type="submission" date="2013-12" db="EMBL/GenBank/DDBJ databases">
        <title>The Genome Sequence of Aphanomyces astaci APO3.</title>
        <authorList>
            <consortium name="The Broad Institute Genomics Platform"/>
            <person name="Russ C."/>
            <person name="Tyler B."/>
            <person name="van West P."/>
            <person name="Dieguez-Uribeondo J."/>
            <person name="Young S.K."/>
            <person name="Zeng Q."/>
            <person name="Gargeya S."/>
            <person name="Fitzgerald M."/>
            <person name="Abouelleil A."/>
            <person name="Alvarado L."/>
            <person name="Chapman S.B."/>
            <person name="Gainer-Dewar J."/>
            <person name="Goldberg J."/>
            <person name="Griggs A."/>
            <person name="Gujja S."/>
            <person name="Hansen M."/>
            <person name="Howarth C."/>
            <person name="Imamovic A."/>
            <person name="Ireland A."/>
            <person name="Larimer J."/>
            <person name="McCowan C."/>
            <person name="Murphy C."/>
            <person name="Pearson M."/>
            <person name="Poon T.W."/>
            <person name="Priest M."/>
            <person name="Roberts A."/>
            <person name="Saif S."/>
            <person name="Shea T."/>
            <person name="Sykes S."/>
            <person name="Wortman J."/>
            <person name="Nusbaum C."/>
            <person name="Birren B."/>
        </authorList>
    </citation>
    <scope>NUCLEOTIDE SEQUENCE [LARGE SCALE GENOMIC DNA]</scope>
    <source>
        <strain evidence="1">APO3</strain>
    </source>
</reference>
<sequence length="172" mass="18775">MQSTTPPPPQLPSMACRPLSKHEHSMYMNICTSSCQGLIENALSLARSPVSSTLHCGTTMRDATIHRGRDVVDMSLVALCAVTKLEATLSEVAAQYALLPTDQAMDSPHMVDMERRHRSILGSHVVARKQLYCLGGATPAMPLHYAGLVWYVHAASLPLCARRDFCVLELGM</sequence>
<proteinExistence type="predicted"/>
<evidence type="ECO:0000313" key="1">
    <source>
        <dbReference type="EMBL" id="ETV72271.1"/>
    </source>
</evidence>
<accession>W4FZ51</accession>
<dbReference type="EMBL" id="KI913155">
    <property type="protein sequence ID" value="ETV72271.1"/>
    <property type="molecule type" value="Genomic_DNA"/>
</dbReference>
<dbReference type="OrthoDB" id="62066at2759"/>
<dbReference type="GeneID" id="20814728"/>
<gene>
    <name evidence="1" type="ORF">H257_12732</name>
</gene>
<dbReference type="RefSeq" id="XP_009838339.1">
    <property type="nucleotide sequence ID" value="XM_009840037.1"/>
</dbReference>
<dbReference type="VEuPathDB" id="FungiDB:H257_12732"/>